<dbReference type="AlphaFoldDB" id="A0AAN9VMR8"/>
<dbReference type="PROSITE" id="PS50088">
    <property type="entry name" value="ANK_REPEAT"/>
    <property type="match status" value="5"/>
</dbReference>
<feature type="compositionally biased region" description="Low complexity" evidence="4">
    <location>
        <begin position="57"/>
        <end position="66"/>
    </location>
</feature>
<feature type="repeat" description="ANK" evidence="3">
    <location>
        <begin position="172"/>
        <end position="204"/>
    </location>
</feature>
<keyword evidence="1" id="KW-0677">Repeat</keyword>
<evidence type="ECO:0000256" key="1">
    <source>
        <dbReference type="ARBA" id="ARBA00022737"/>
    </source>
</evidence>
<sequence length="444" mass="46893">MAEHRVDGLTALPEALARLDLVESRVTRLEKSVNKAVGTLMPKVDSLLSGRTLDQPSESTSSISSTHGPLPMSVLELAERGDGEALFQLLAAEEIDVQSSSLRTEKGDTALHVAASGGHLRAVVVLVGMGAKVNASGHLLRTPLHCAAAQGHLTTVKRLLIAGAEVDAKDVNGATPLVLAAGQGNEDLVNLLLKMGAQPNEKAVSLAAENGHWNLVEFFTLKGDFVNACNKEGHPLIVQAAKGNRWEMVEQLLKRGASATKSKDVKECALVYASNSGEVDVVRELLQRGAAKNADQVLWALGAAKSAAVVWMFMQVAPDHMRGYPGTFGLILSGRDGRLQPLVAFLEAGVDVNGRDGAQVSALHRAARNGQITCVRELVQRGANINACDKDGNTPLHMASLQGQVECVRALLDAGANTTNKNKLGKTPVDVASSDDVRAVFSSK</sequence>
<evidence type="ECO:0000256" key="2">
    <source>
        <dbReference type="ARBA" id="ARBA00023043"/>
    </source>
</evidence>
<comment type="caution">
    <text evidence="5">The sequence shown here is derived from an EMBL/GenBank/DDBJ whole genome shotgun (WGS) entry which is preliminary data.</text>
</comment>
<dbReference type="InterPro" id="IPR002110">
    <property type="entry name" value="Ankyrin_rpt"/>
</dbReference>
<dbReference type="PANTHER" id="PTHR24171">
    <property type="entry name" value="ANKYRIN REPEAT DOMAIN-CONTAINING PROTEIN 39-RELATED"/>
    <property type="match status" value="1"/>
</dbReference>
<evidence type="ECO:0000313" key="5">
    <source>
        <dbReference type="EMBL" id="KAK7865631.1"/>
    </source>
</evidence>
<dbReference type="PRINTS" id="PR01415">
    <property type="entry name" value="ANKYRIN"/>
</dbReference>
<feature type="repeat" description="ANK" evidence="3">
    <location>
        <begin position="106"/>
        <end position="138"/>
    </location>
</feature>
<gene>
    <name evidence="5" type="ORF">R5R35_009796</name>
</gene>
<dbReference type="Gene3D" id="1.25.40.20">
    <property type="entry name" value="Ankyrin repeat-containing domain"/>
    <property type="match status" value="5"/>
</dbReference>
<feature type="repeat" description="ANK" evidence="3">
    <location>
        <begin position="358"/>
        <end position="390"/>
    </location>
</feature>
<dbReference type="SMART" id="SM00248">
    <property type="entry name" value="ANK"/>
    <property type="match status" value="7"/>
</dbReference>
<dbReference type="Proteomes" id="UP001378592">
    <property type="component" value="Unassembled WGS sequence"/>
</dbReference>
<dbReference type="PROSITE" id="PS50297">
    <property type="entry name" value="ANK_REP_REGION"/>
    <property type="match status" value="5"/>
</dbReference>
<evidence type="ECO:0000256" key="4">
    <source>
        <dbReference type="SAM" id="MobiDB-lite"/>
    </source>
</evidence>
<feature type="repeat" description="ANK" evidence="3">
    <location>
        <begin position="391"/>
        <end position="423"/>
    </location>
</feature>
<dbReference type="InterPro" id="IPR036770">
    <property type="entry name" value="Ankyrin_rpt-contain_sf"/>
</dbReference>
<feature type="region of interest" description="Disordered" evidence="4">
    <location>
        <begin position="48"/>
        <end position="69"/>
    </location>
</feature>
<organism evidence="5 6">
    <name type="scientific">Gryllus longicercus</name>
    <dbReference type="NCBI Taxonomy" id="2509291"/>
    <lineage>
        <taxon>Eukaryota</taxon>
        <taxon>Metazoa</taxon>
        <taxon>Ecdysozoa</taxon>
        <taxon>Arthropoda</taxon>
        <taxon>Hexapoda</taxon>
        <taxon>Insecta</taxon>
        <taxon>Pterygota</taxon>
        <taxon>Neoptera</taxon>
        <taxon>Polyneoptera</taxon>
        <taxon>Orthoptera</taxon>
        <taxon>Ensifera</taxon>
        <taxon>Gryllidea</taxon>
        <taxon>Grylloidea</taxon>
        <taxon>Gryllidae</taxon>
        <taxon>Gryllinae</taxon>
        <taxon>Gryllus</taxon>
    </lineage>
</organism>
<dbReference type="SUPFAM" id="SSF48403">
    <property type="entry name" value="Ankyrin repeat"/>
    <property type="match status" value="1"/>
</dbReference>
<evidence type="ECO:0000256" key="3">
    <source>
        <dbReference type="PROSITE-ProRule" id="PRU00023"/>
    </source>
</evidence>
<dbReference type="Pfam" id="PF00023">
    <property type="entry name" value="Ank"/>
    <property type="match status" value="1"/>
</dbReference>
<feature type="repeat" description="ANK" evidence="3">
    <location>
        <begin position="139"/>
        <end position="171"/>
    </location>
</feature>
<keyword evidence="2 3" id="KW-0040">ANK repeat</keyword>
<keyword evidence="6" id="KW-1185">Reference proteome</keyword>
<evidence type="ECO:0000313" key="6">
    <source>
        <dbReference type="Proteomes" id="UP001378592"/>
    </source>
</evidence>
<dbReference type="Pfam" id="PF12796">
    <property type="entry name" value="Ank_2"/>
    <property type="match status" value="3"/>
</dbReference>
<accession>A0AAN9VMR8</accession>
<reference evidence="5 6" key="1">
    <citation type="submission" date="2024-03" db="EMBL/GenBank/DDBJ databases">
        <title>The genome assembly and annotation of the cricket Gryllus longicercus Weissman &amp; Gray.</title>
        <authorList>
            <person name="Szrajer S."/>
            <person name="Gray D."/>
            <person name="Ylla G."/>
        </authorList>
    </citation>
    <scope>NUCLEOTIDE SEQUENCE [LARGE SCALE GENOMIC DNA]</scope>
    <source>
        <strain evidence="5">DAG 2021-001</strain>
        <tissue evidence="5">Whole body minus gut</tissue>
    </source>
</reference>
<dbReference type="PANTHER" id="PTHR24171:SF8">
    <property type="entry name" value="BRCA1-ASSOCIATED RING DOMAIN PROTEIN 1"/>
    <property type="match status" value="1"/>
</dbReference>
<proteinExistence type="predicted"/>
<dbReference type="EMBL" id="JAZDUA010000170">
    <property type="protein sequence ID" value="KAK7865631.1"/>
    <property type="molecule type" value="Genomic_DNA"/>
</dbReference>
<name>A0AAN9VMR8_9ORTH</name>
<protein>
    <submittedName>
        <fullName evidence="5">Uncharacterized protein</fullName>
    </submittedName>
</protein>